<gene>
    <name evidence="1" type="ORF">L1987_64080</name>
</gene>
<evidence type="ECO:0000313" key="1">
    <source>
        <dbReference type="EMBL" id="KAI3732870.1"/>
    </source>
</evidence>
<sequence>MHTYPPPSNNTTSGDGGGPHFSVMKKAKSQAKSTSFVSEHDIAVDEILIANSGYDDSHDTTEGSNSIQGISSDLKDSKENDGGFQVLGNKNRVVKNVSSNHAGISGSSAFGQQLGVTSNASVRCPKAGYNHPNNGRTSVFNMLQGNVVAMSSTTTHSSGQHDVKHNFCAEIQGHIDIDDSRKCLKQVLLYEISAFNDYIKENVPFISSHDISTADLLLGSSFYQLEIAWVYCCVESENRSIDSSLQWSSNITSFSVIYCSIKIIVAYYNSVFLFTPQKQLSHHYQIIRLLLDFFISLVLLGIASMTSSSDSSADESGYVIARPPCPRAAYVTGPDRTRTIDLNLRDHPGEHVLGKCPMWLPAESSGTKSDARSSSATQKDLKSNATSPRCQNTVSAPMRLERPKARTRENTRKRTHLSKKVTFKNIETGEPSTKAPQVVTPQESTKEYVQLYRYFDWKDEVNQSLRWLTSSGTDMKARLDFHTDLATDMSG</sequence>
<reference evidence="1 2" key="2">
    <citation type="journal article" date="2022" name="Mol. Ecol. Resour.">
        <title>The genomes of chicory, endive, great burdock and yacon provide insights into Asteraceae paleo-polyploidization history and plant inulin production.</title>
        <authorList>
            <person name="Fan W."/>
            <person name="Wang S."/>
            <person name="Wang H."/>
            <person name="Wang A."/>
            <person name="Jiang F."/>
            <person name="Liu H."/>
            <person name="Zhao H."/>
            <person name="Xu D."/>
            <person name="Zhang Y."/>
        </authorList>
    </citation>
    <scope>NUCLEOTIDE SEQUENCE [LARGE SCALE GENOMIC DNA]</scope>
    <source>
        <strain evidence="2">cv. Yunnan</strain>
        <tissue evidence="1">Leaves</tissue>
    </source>
</reference>
<proteinExistence type="predicted"/>
<accession>A0ACB9CF45</accession>
<reference evidence="2" key="1">
    <citation type="journal article" date="2022" name="Mol. Ecol. Resour.">
        <title>The genomes of chicory, endive, great burdock and yacon provide insights into Asteraceae palaeo-polyploidization history and plant inulin production.</title>
        <authorList>
            <person name="Fan W."/>
            <person name="Wang S."/>
            <person name="Wang H."/>
            <person name="Wang A."/>
            <person name="Jiang F."/>
            <person name="Liu H."/>
            <person name="Zhao H."/>
            <person name="Xu D."/>
            <person name="Zhang Y."/>
        </authorList>
    </citation>
    <scope>NUCLEOTIDE SEQUENCE [LARGE SCALE GENOMIC DNA]</scope>
    <source>
        <strain evidence="2">cv. Yunnan</strain>
    </source>
</reference>
<organism evidence="1 2">
    <name type="scientific">Smallanthus sonchifolius</name>
    <dbReference type="NCBI Taxonomy" id="185202"/>
    <lineage>
        <taxon>Eukaryota</taxon>
        <taxon>Viridiplantae</taxon>
        <taxon>Streptophyta</taxon>
        <taxon>Embryophyta</taxon>
        <taxon>Tracheophyta</taxon>
        <taxon>Spermatophyta</taxon>
        <taxon>Magnoliopsida</taxon>
        <taxon>eudicotyledons</taxon>
        <taxon>Gunneridae</taxon>
        <taxon>Pentapetalae</taxon>
        <taxon>asterids</taxon>
        <taxon>campanulids</taxon>
        <taxon>Asterales</taxon>
        <taxon>Asteraceae</taxon>
        <taxon>Asteroideae</taxon>
        <taxon>Heliantheae alliance</taxon>
        <taxon>Millerieae</taxon>
        <taxon>Smallanthus</taxon>
    </lineage>
</organism>
<evidence type="ECO:0000313" key="2">
    <source>
        <dbReference type="Proteomes" id="UP001056120"/>
    </source>
</evidence>
<keyword evidence="2" id="KW-1185">Reference proteome</keyword>
<protein>
    <submittedName>
        <fullName evidence="1">Uncharacterized protein</fullName>
    </submittedName>
</protein>
<name>A0ACB9CF45_9ASTR</name>
<dbReference type="EMBL" id="CM042038">
    <property type="protein sequence ID" value="KAI3732870.1"/>
    <property type="molecule type" value="Genomic_DNA"/>
</dbReference>
<dbReference type="Proteomes" id="UP001056120">
    <property type="component" value="Linkage Group LG21"/>
</dbReference>
<comment type="caution">
    <text evidence="1">The sequence shown here is derived from an EMBL/GenBank/DDBJ whole genome shotgun (WGS) entry which is preliminary data.</text>
</comment>